<dbReference type="InterPro" id="IPR003661">
    <property type="entry name" value="HisK_dim/P_dom"/>
</dbReference>
<evidence type="ECO:0000256" key="7">
    <source>
        <dbReference type="SAM" id="MobiDB-lite"/>
    </source>
</evidence>
<dbReference type="AlphaFoldDB" id="A0AAW2ZIQ9"/>
<dbReference type="FunFam" id="3.30.565.10:FF:000010">
    <property type="entry name" value="Sensor histidine kinase RcsC"/>
    <property type="match status" value="1"/>
</dbReference>
<evidence type="ECO:0000313" key="10">
    <source>
        <dbReference type="EMBL" id="KAL0489253.1"/>
    </source>
</evidence>
<dbReference type="InterPro" id="IPR011006">
    <property type="entry name" value="CheY-like_superfamily"/>
</dbReference>
<evidence type="ECO:0000256" key="2">
    <source>
        <dbReference type="ARBA" id="ARBA00012438"/>
    </source>
</evidence>
<keyword evidence="11" id="KW-1185">Reference proteome</keyword>
<dbReference type="CDD" id="cd16922">
    <property type="entry name" value="HATPase_EvgS-ArcB-TorS-like"/>
    <property type="match status" value="1"/>
</dbReference>
<feature type="modified residue" description="4-aspartylphosphate" evidence="6">
    <location>
        <position position="412"/>
    </location>
</feature>
<dbReference type="PANTHER" id="PTHR43047">
    <property type="entry name" value="TWO-COMPONENT HISTIDINE PROTEIN KINASE"/>
    <property type="match status" value="1"/>
</dbReference>
<dbReference type="Gene3D" id="3.40.50.2300">
    <property type="match status" value="1"/>
</dbReference>
<evidence type="ECO:0000259" key="9">
    <source>
        <dbReference type="PROSITE" id="PS50110"/>
    </source>
</evidence>
<comment type="catalytic activity">
    <reaction evidence="1">
        <text>ATP + protein L-histidine = ADP + protein N-phospho-L-histidine.</text>
        <dbReference type="EC" id="2.7.13.3"/>
    </reaction>
</comment>
<organism evidence="10 11">
    <name type="scientific">Acrasis kona</name>
    <dbReference type="NCBI Taxonomy" id="1008807"/>
    <lineage>
        <taxon>Eukaryota</taxon>
        <taxon>Discoba</taxon>
        <taxon>Heterolobosea</taxon>
        <taxon>Tetramitia</taxon>
        <taxon>Eutetramitia</taxon>
        <taxon>Acrasidae</taxon>
        <taxon>Acrasis</taxon>
    </lineage>
</organism>
<dbReference type="InterPro" id="IPR029016">
    <property type="entry name" value="GAF-like_dom_sf"/>
</dbReference>
<dbReference type="Pfam" id="PF00072">
    <property type="entry name" value="Response_reg"/>
    <property type="match status" value="1"/>
</dbReference>
<dbReference type="SMART" id="SM00388">
    <property type="entry name" value="HisKA"/>
    <property type="match status" value="1"/>
</dbReference>
<feature type="compositionally biased region" description="Low complexity" evidence="7">
    <location>
        <begin position="330"/>
        <end position="343"/>
    </location>
</feature>
<dbReference type="PANTHER" id="PTHR43047:SF66">
    <property type="entry name" value="HISKA"/>
    <property type="match status" value="1"/>
</dbReference>
<dbReference type="Pfam" id="PF02518">
    <property type="entry name" value="HATPase_c"/>
    <property type="match status" value="1"/>
</dbReference>
<dbReference type="PRINTS" id="PR00344">
    <property type="entry name" value="BCTRLSENSOR"/>
</dbReference>
<dbReference type="InterPro" id="IPR005467">
    <property type="entry name" value="His_kinase_dom"/>
</dbReference>
<reference evidence="10 11" key="1">
    <citation type="submission" date="2024-03" db="EMBL/GenBank/DDBJ databases">
        <title>The Acrasis kona genome and developmental transcriptomes reveal deep origins of eukaryotic multicellular pathways.</title>
        <authorList>
            <person name="Sheikh S."/>
            <person name="Fu C.-J."/>
            <person name="Brown M.W."/>
            <person name="Baldauf S.L."/>
        </authorList>
    </citation>
    <scope>NUCLEOTIDE SEQUENCE [LARGE SCALE GENOMIC DNA]</scope>
    <source>
        <strain evidence="10 11">ATCC MYA-3509</strain>
    </source>
</reference>
<accession>A0AAW2ZIQ9</accession>
<evidence type="ECO:0000313" key="11">
    <source>
        <dbReference type="Proteomes" id="UP001431209"/>
    </source>
</evidence>
<protein>
    <recommendedName>
        <fullName evidence="2">histidine kinase</fullName>
        <ecNumber evidence="2">2.7.13.3</ecNumber>
    </recommendedName>
</protein>
<dbReference type="SUPFAM" id="SSF55874">
    <property type="entry name" value="ATPase domain of HSP90 chaperone/DNA topoisomerase II/histidine kinase"/>
    <property type="match status" value="1"/>
</dbReference>
<dbReference type="PROSITE" id="PS50110">
    <property type="entry name" value="RESPONSE_REGULATORY"/>
    <property type="match status" value="1"/>
</dbReference>
<dbReference type="Proteomes" id="UP001431209">
    <property type="component" value="Unassembled WGS sequence"/>
</dbReference>
<dbReference type="InterPro" id="IPR036890">
    <property type="entry name" value="HATPase_C_sf"/>
</dbReference>
<dbReference type="SUPFAM" id="SSF52172">
    <property type="entry name" value="CheY-like"/>
    <property type="match status" value="1"/>
</dbReference>
<dbReference type="Gene3D" id="3.30.450.40">
    <property type="match status" value="1"/>
</dbReference>
<comment type="caution">
    <text evidence="10">The sequence shown here is derived from an EMBL/GenBank/DDBJ whole genome shotgun (WGS) entry which is preliminary data.</text>
</comment>
<dbReference type="SUPFAM" id="SSF47384">
    <property type="entry name" value="Homodimeric domain of signal transducing histidine kinase"/>
    <property type="match status" value="1"/>
</dbReference>
<evidence type="ECO:0000256" key="6">
    <source>
        <dbReference type="PROSITE-ProRule" id="PRU00169"/>
    </source>
</evidence>
<sequence>MCMPIAYQNDIKGILYLENDLISGCFKPERVLVLNILASQLAISIQHSKHFESEMRALEQLAQVQHNRAEDEQSNRRKLEEFIDRICHEIRNPIQGILGNCEIIAHSLRELKSQSVNPISIDDLLSYVNNIEVCGKYQHAVTNDVLTLSKLELSKVLLDISPANVHQIIQSVYKMNSAKAVLKGVTLKYDLSGVPDKNMMVMIDSGRISMVLLNLVTNAIKFTASGDILISCFIKNQTDKDCELYFSVKDTGCGMEPYEMQHIFDRFAQATQRTYSEYGGSGLGLFISKVVVDLMGGSLGVESEKNIGSEFKFNIKCKIHVVEPIRKTSIAPSPSTSSSSSSSFVDKPQKPVFKKRGEGPLSVLIAEDNKINQRVILRMLQKCGCTCVVANDGAEALSLFRENGPFDVVFMDVVMPNMDGYESTSNIRQVEKSRGDGNRVLIVGLSGNVRQEYHELGSKAGMDLFYNKPVNQAEIHELIKSLIG</sequence>
<evidence type="ECO:0000259" key="8">
    <source>
        <dbReference type="PROSITE" id="PS50109"/>
    </source>
</evidence>
<evidence type="ECO:0000256" key="1">
    <source>
        <dbReference type="ARBA" id="ARBA00000085"/>
    </source>
</evidence>
<keyword evidence="3 6" id="KW-0597">Phosphoprotein</keyword>
<dbReference type="GO" id="GO:0009927">
    <property type="term" value="F:histidine phosphotransfer kinase activity"/>
    <property type="evidence" value="ECO:0007669"/>
    <property type="project" value="TreeGrafter"/>
</dbReference>
<evidence type="ECO:0000256" key="5">
    <source>
        <dbReference type="ARBA" id="ARBA00022777"/>
    </source>
</evidence>
<gene>
    <name evidence="10" type="ORF">AKO1_013772</name>
</gene>
<dbReference type="EMBL" id="JAOPGA020001535">
    <property type="protein sequence ID" value="KAL0489253.1"/>
    <property type="molecule type" value="Genomic_DNA"/>
</dbReference>
<dbReference type="InterPro" id="IPR004358">
    <property type="entry name" value="Sig_transdc_His_kin-like_C"/>
</dbReference>
<dbReference type="GO" id="GO:0000155">
    <property type="term" value="F:phosphorelay sensor kinase activity"/>
    <property type="evidence" value="ECO:0007669"/>
    <property type="project" value="InterPro"/>
</dbReference>
<name>A0AAW2ZIQ9_9EUKA</name>
<keyword evidence="5" id="KW-0418">Kinase</keyword>
<dbReference type="SMART" id="SM00448">
    <property type="entry name" value="REC"/>
    <property type="match status" value="1"/>
</dbReference>
<dbReference type="Gene3D" id="3.30.565.10">
    <property type="entry name" value="Histidine kinase-like ATPase, C-terminal domain"/>
    <property type="match status" value="1"/>
</dbReference>
<dbReference type="GO" id="GO:0005886">
    <property type="term" value="C:plasma membrane"/>
    <property type="evidence" value="ECO:0007669"/>
    <property type="project" value="TreeGrafter"/>
</dbReference>
<feature type="domain" description="Histidine kinase" evidence="8">
    <location>
        <begin position="85"/>
        <end position="319"/>
    </location>
</feature>
<evidence type="ECO:0000256" key="3">
    <source>
        <dbReference type="ARBA" id="ARBA00022553"/>
    </source>
</evidence>
<evidence type="ECO:0000256" key="4">
    <source>
        <dbReference type="ARBA" id="ARBA00022679"/>
    </source>
</evidence>
<feature type="domain" description="Response regulatory" evidence="9">
    <location>
        <begin position="362"/>
        <end position="483"/>
    </location>
</feature>
<dbReference type="SUPFAM" id="SSF55781">
    <property type="entry name" value="GAF domain-like"/>
    <property type="match status" value="1"/>
</dbReference>
<proteinExistence type="predicted"/>
<feature type="region of interest" description="Disordered" evidence="7">
    <location>
        <begin position="330"/>
        <end position="353"/>
    </location>
</feature>
<dbReference type="Gene3D" id="1.10.287.130">
    <property type="match status" value="1"/>
</dbReference>
<dbReference type="PROSITE" id="PS50109">
    <property type="entry name" value="HIS_KIN"/>
    <property type="match status" value="1"/>
</dbReference>
<keyword evidence="4" id="KW-0808">Transferase</keyword>
<dbReference type="InterPro" id="IPR001789">
    <property type="entry name" value="Sig_transdc_resp-reg_receiver"/>
</dbReference>
<dbReference type="InterPro" id="IPR036097">
    <property type="entry name" value="HisK_dim/P_sf"/>
</dbReference>
<dbReference type="SMART" id="SM00387">
    <property type="entry name" value="HATPase_c"/>
    <property type="match status" value="1"/>
</dbReference>
<dbReference type="CDD" id="cd17546">
    <property type="entry name" value="REC_hyHK_CKI1_RcsC-like"/>
    <property type="match status" value="1"/>
</dbReference>
<dbReference type="InterPro" id="IPR003594">
    <property type="entry name" value="HATPase_dom"/>
</dbReference>
<dbReference type="EC" id="2.7.13.3" evidence="2"/>
<dbReference type="CDD" id="cd00082">
    <property type="entry name" value="HisKA"/>
    <property type="match status" value="1"/>
</dbReference>
<dbReference type="Pfam" id="PF00512">
    <property type="entry name" value="HisKA"/>
    <property type="match status" value="1"/>
</dbReference>